<keyword evidence="2" id="KW-0812">Transmembrane</keyword>
<gene>
    <name evidence="4" type="ORF">GCM10011320_24070</name>
</gene>
<evidence type="ECO:0000256" key="1">
    <source>
        <dbReference type="SAM" id="MobiDB-lite"/>
    </source>
</evidence>
<proteinExistence type="predicted"/>
<feature type="domain" description="HPP transmembrane region" evidence="3">
    <location>
        <begin position="3"/>
        <end position="149"/>
    </location>
</feature>
<dbReference type="Proteomes" id="UP000661507">
    <property type="component" value="Unassembled WGS sequence"/>
</dbReference>
<dbReference type="AlphaFoldDB" id="A0A917NPA6"/>
<keyword evidence="2" id="KW-0472">Membrane</keyword>
<protein>
    <recommendedName>
        <fullName evidence="3">HPP transmembrane region domain-containing protein</fullName>
    </recommendedName>
</protein>
<evidence type="ECO:0000313" key="4">
    <source>
        <dbReference type="EMBL" id="GGJ15948.1"/>
    </source>
</evidence>
<sequence>MKPPPPRRILVQIFGTAAALLLANAALSFTEHPWLLPSLGGSCVILFGMPRGIMAQPRSFIGGHLIATVVGMLFHDGYVRFGGPIGVWLAFAVGTALAAMAVTRTIHSPAGANPVVVFVENANWHFLATPLLPGLATLFLVAYAANNLRSPWGAGPWPRFTRWGLKAVPSRAPGQERRPSRDPTPPRGPIDVA</sequence>
<feature type="transmembrane region" description="Helical" evidence="2">
    <location>
        <begin position="60"/>
        <end position="79"/>
    </location>
</feature>
<dbReference type="PANTHER" id="PTHR33741">
    <property type="entry name" value="TRANSMEMBRANE PROTEIN DDB_G0269096-RELATED"/>
    <property type="match status" value="1"/>
</dbReference>
<dbReference type="InterPro" id="IPR058581">
    <property type="entry name" value="TM_HPP"/>
</dbReference>
<keyword evidence="5" id="KW-1185">Reference proteome</keyword>
<accession>A0A917NPA6</accession>
<dbReference type="Pfam" id="PF04982">
    <property type="entry name" value="TM_HPP"/>
    <property type="match status" value="1"/>
</dbReference>
<feature type="region of interest" description="Disordered" evidence="1">
    <location>
        <begin position="168"/>
        <end position="193"/>
    </location>
</feature>
<dbReference type="InterPro" id="IPR007065">
    <property type="entry name" value="HPP"/>
</dbReference>
<comment type="caution">
    <text evidence="4">The sequence shown here is derived from an EMBL/GenBank/DDBJ whole genome shotgun (WGS) entry which is preliminary data.</text>
</comment>
<evidence type="ECO:0000256" key="2">
    <source>
        <dbReference type="SAM" id="Phobius"/>
    </source>
</evidence>
<evidence type="ECO:0000259" key="3">
    <source>
        <dbReference type="Pfam" id="PF04982"/>
    </source>
</evidence>
<reference evidence="4" key="2">
    <citation type="submission" date="2020-09" db="EMBL/GenBank/DDBJ databases">
        <authorList>
            <person name="Sun Q."/>
            <person name="Zhou Y."/>
        </authorList>
    </citation>
    <scope>NUCLEOTIDE SEQUENCE</scope>
    <source>
        <strain evidence="4">CGMCC 1.3617</strain>
    </source>
</reference>
<organism evidence="4 5">
    <name type="scientific">Neoroseomonas lacus</name>
    <dbReference type="NCBI Taxonomy" id="287609"/>
    <lineage>
        <taxon>Bacteria</taxon>
        <taxon>Pseudomonadati</taxon>
        <taxon>Pseudomonadota</taxon>
        <taxon>Alphaproteobacteria</taxon>
        <taxon>Acetobacterales</taxon>
        <taxon>Acetobacteraceae</taxon>
        <taxon>Neoroseomonas</taxon>
    </lineage>
</organism>
<name>A0A917NPA6_9PROT</name>
<dbReference type="RefSeq" id="WP_188967290.1">
    <property type="nucleotide sequence ID" value="NZ_BMKW01000005.1"/>
</dbReference>
<feature type="transmembrane region" description="Helical" evidence="2">
    <location>
        <begin position="85"/>
        <end position="103"/>
    </location>
</feature>
<feature type="compositionally biased region" description="Pro residues" evidence="1">
    <location>
        <begin position="182"/>
        <end position="193"/>
    </location>
</feature>
<dbReference type="PANTHER" id="PTHR33741:SF5">
    <property type="entry name" value="TRANSMEMBRANE PROTEIN DDB_G0269096-RELATED"/>
    <property type="match status" value="1"/>
</dbReference>
<feature type="transmembrane region" description="Helical" evidence="2">
    <location>
        <begin position="124"/>
        <end position="145"/>
    </location>
</feature>
<evidence type="ECO:0000313" key="5">
    <source>
        <dbReference type="Proteomes" id="UP000661507"/>
    </source>
</evidence>
<keyword evidence="2" id="KW-1133">Transmembrane helix</keyword>
<dbReference type="EMBL" id="BMKW01000005">
    <property type="protein sequence ID" value="GGJ15948.1"/>
    <property type="molecule type" value="Genomic_DNA"/>
</dbReference>
<reference evidence="4" key="1">
    <citation type="journal article" date="2014" name="Int. J. Syst. Evol. Microbiol.">
        <title>Complete genome sequence of Corynebacterium casei LMG S-19264T (=DSM 44701T), isolated from a smear-ripened cheese.</title>
        <authorList>
            <consortium name="US DOE Joint Genome Institute (JGI-PGF)"/>
            <person name="Walter F."/>
            <person name="Albersmeier A."/>
            <person name="Kalinowski J."/>
            <person name="Ruckert C."/>
        </authorList>
    </citation>
    <scope>NUCLEOTIDE SEQUENCE</scope>
    <source>
        <strain evidence="4">CGMCC 1.3617</strain>
    </source>
</reference>